<dbReference type="EMBL" id="BAAAMN010000014">
    <property type="protein sequence ID" value="GAA2030794.1"/>
    <property type="molecule type" value="Genomic_DNA"/>
</dbReference>
<comment type="caution">
    <text evidence="1">The sequence shown here is derived from an EMBL/GenBank/DDBJ whole genome shotgun (WGS) entry which is preliminary data.</text>
</comment>
<accession>A0ABN2U6L2</accession>
<protein>
    <submittedName>
        <fullName evidence="1">Uncharacterized protein</fullName>
    </submittedName>
</protein>
<evidence type="ECO:0000313" key="2">
    <source>
        <dbReference type="Proteomes" id="UP001501461"/>
    </source>
</evidence>
<proteinExistence type="predicted"/>
<name>A0ABN2U6L2_9MICC</name>
<evidence type="ECO:0000313" key="1">
    <source>
        <dbReference type="EMBL" id="GAA2030794.1"/>
    </source>
</evidence>
<organism evidence="1 2">
    <name type="scientific">Yaniella flava</name>
    <dbReference type="NCBI Taxonomy" id="287930"/>
    <lineage>
        <taxon>Bacteria</taxon>
        <taxon>Bacillati</taxon>
        <taxon>Actinomycetota</taxon>
        <taxon>Actinomycetes</taxon>
        <taxon>Micrococcales</taxon>
        <taxon>Micrococcaceae</taxon>
        <taxon>Yaniella</taxon>
    </lineage>
</organism>
<dbReference type="RefSeq" id="WP_343956390.1">
    <property type="nucleotide sequence ID" value="NZ_BAAAMN010000014.1"/>
</dbReference>
<reference evidence="1 2" key="1">
    <citation type="journal article" date="2019" name="Int. J. Syst. Evol. Microbiol.">
        <title>The Global Catalogue of Microorganisms (GCM) 10K type strain sequencing project: providing services to taxonomists for standard genome sequencing and annotation.</title>
        <authorList>
            <consortium name="The Broad Institute Genomics Platform"/>
            <consortium name="The Broad Institute Genome Sequencing Center for Infectious Disease"/>
            <person name="Wu L."/>
            <person name="Ma J."/>
        </authorList>
    </citation>
    <scope>NUCLEOTIDE SEQUENCE [LARGE SCALE GENOMIC DNA]</scope>
    <source>
        <strain evidence="1 2">JCM 13595</strain>
    </source>
</reference>
<dbReference type="Proteomes" id="UP001501461">
    <property type="component" value="Unassembled WGS sequence"/>
</dbReference>
<gene>
    <name evidence="1" type="ORF">GCM10009720_08800</name>
</gene>
<keyword evidence="2" id="KW-1185">Reference proteome</keyword>
<sequence length="77" mass="8930">MRKIPCPEADELLGGHTQWCIETTLTDAYGVYGDPRVETTWGRDNQRLQTVRHPHYGQDAPGLEGDREPCEHYFWEV</sequence>